<evidence type="ECO:0000313" key="1">
    <source>
        <dbReference type="EMBL" id="CEI80371.1"/>
    </source>
</evidence>
<dbReference type="RefSeq" id="WP_042528796.1">
    <property type="nucleotide sequence ID" value="NZ_CDGG01000001.1"/>
</dbReference>
<organism evidence="1 2">
    <name type="scientific">Oceanobacillus oncorhynchi</name>
    <dbReference type="NCBI Taxonomy" id="545501"/>
    <lineage>
        <taxon>Bacteria</taxon>
        <taxon>Bacillati</taxon>
        <taxon>Bacillota</taxon>
        <taxon>Bacilli</taxon>
        <taxon>Bacillales</taxon>
        <taxon>Bacillaceae</taxon>
        <taxon>Oceanobacillus</taxon>
    </lineage>
</organism>
<sequence>MENLKIEKMKDKLNGHSLESLWSKADTIIRKYYSDDVKEDDKLLKNTRKAILELHDMDKKSTLYRYPFDNELQKQKVGDSDDDYAIDYTHLKKEFDKVY</sequence>
<accession>A0A0A1MMQ8</accession>
<protein>
    <submittedName>
        <fullName evidence="1">Uncharacterized protein</fullName>
    </submittedName>
</protein>
<dbReference type="Proteomes" id="UP000040453">
    <property type="component" value="Unassembled WGS sequence"/>
</dbReference>
<proteinExistence type="predicted"/>
<gene>
    <name evidence="1" type="ORF">BN997_00174</name>
</gene>
<reference evidence="1 2" key="1">
    <citation type="submission" date="2014-11" db="EMBL/GenBank/DDBJ databases">
        <authorList>
            <person name="Urmite Genomes Urmite Genomes"/>
        </authorList>
    </citation>
    <scope>NUCLEOTIDE SEQUENCE [LARGE SCALE GENOMIC DNA]</scope>
    <source>
        <strain evidence="1 2">Oc5</strain>
    </source>
</reference>
<dbReference type="EMBL" id="CDGG01000001">
    <property type="protein sequence ID" value="CEI80371.1"/>
    <property type="molecule type" value="Genomic_DNA"/>
</dbReference>
<name>A0A0A1MMQ8_9BACI</name>
<dbReference type="AlphaFoldDB" id="A0A0A1MMQ8"/>
<dbReference type="STRING" id="545501.BN997_00174"/>
<evidence type="ECO:0000313" key="2">
    <source>
        <dbReference type="Proteomes" id="UP000040453"/>
    </source>
</evidence>
<dbReference type="OrthoDB" id="7063737at2"/>
<keyword evidence="2" id="KW-1185">Reference proteome</keyword>